<dbReference type="Proteomes" id="UP001183176">
    <property type="component" value="Unassembled WGS sequence"/>
</dbReference>
<dbReference type="InterPro" id="IPR036259">
    <property type="entry name" value="MFS_trans_sf"/>
</dbReference>
<evidence type="ECO:0000256" key="1">
    <source>
        <dbReference type="SAM" id="Phobius"/>
    </source>
</evidence>
<accession>A0ABU2J7C2</accession>
<dbReference type="EMBL" id="JAVREH010000005">
    <property type="protein sequence ID" value="MDT0260885.1"/>
    <property type="molecule type" value="Genomic_DNA"/>
</dbReference>
<keyword evidence="1" id="KW-1133">Transmembrane helix</keyword>
<sequence>MTTAYMTAYFVGGSVGSLLALTVLPHVGWTGVCVAGGVLFTLTAALWFRDRDAKPSPDLVT</sequence>
<evidence type="ECO:0008006" key="4">
    <source>
        <dbReference type="Google" id="ProtNLM"/>
    </source>
</evidence>
<evidence type="ECO:0000313" key="3">
    <source>
        <dbReference type="Proteomes" id="UP001183176"/>
    </source>
</evidence>
<dbReference type="RefSeq" id="WP_311422042.1">
    <property type="nucleotide sequence ID" value="NZ_JAVREH010000005.1"/>
</dbReference>
<reference evidence="3" key="1">
    <citation type="submission" date="2023-07" db="EMBL/GenBank/DDBJ databases">
        <title>30 novel species of actinomycetes from the DSMZ collection.</title>
        <authorList>
            <person name="Nouioui I."/>
        </authorList>
    </citation>
    <scope>NUCLEOTIDE SEQUENCE [LARGE SCALE GENOMIC DNA]</scope>
    <source>
        <strain evidence="3">DSM 44399</strain>
    </source>
</reference>
<keyword evidence="1" id="KW-0812">Transmembrane</keyword>
<comment type="caution">
    <text evidence="2">The sequence shown here is derived from an EMBL/GenBank/DDBJ whole genome shotgun (WGS) entry which is preliminary data.</text>
</comment>
<feature type="transmembrane region" description="Helical" evidence="1">
    <location>
        <begin position="27"/>
        <end position="48"/>
    </location>
</feature>
<evidence type="ECO:0000313" key="2">
    <source>
        <dbReference type="EMBL" id="MDT0260885.1"/>
    </source>
</evidence>
<keyword evidence="3" id="KW-1185">Reference proteome</keyword>
<dbReference type="SUPFAM" id="SSF103473">
    <property type="entry name" value="MFS general substrate transporter"/>
    <property type="match status" value="1"/>
</dbReference>
<proteinExistence type="predicted"/>
<organism evidence="2 3">
    <name type="scientific">Jatrophihabitans lederbergiae</name>
    <dbReference type="NCBI Taxonomy" id="3075547"/>
    <lineage>
        <taxon>Bacteria</taxon>
        <taxon>Bacillati</taxon>
        <taxon>Actinomycetota</taxon>
        <taxon>Actinomycetes</taxon>
        <taxon>Jatrophihabitantales</taxon>
        <taxon>Jatrophihabitantaceae</taxon>
        <taxon>Jatrophihabitans</taxon>
    </lineage>
</organism>
<name>A0ABU2J7C2_9ACTN</name>
<keyword evidence="1" id="KW-0472">Membrane</keyword>
<gene>
    <name evidence="2" type="ORF">RM423_05700</name>
</gene>
<protein>
    <recommendedName>
        <fullName evidence="4">MFS transporter</fullName>
    </recommendedName>
</protein>